<dbReference type="Pfam" id="PF00999">
    <property type="entry name" value="Na_H_Exchanger"/>
    <property type="match status" value="1"/>
</dbReference>
<dbReference type="PANTHER" id="PTHR32468">
    <property type="entry name" value="CATION/H + ANTIPORTER"/>
    <property type="match status" value="1"/>
</dbReference>
<keyword evidence="2" id="KW-0813">Transport</keyword>
<keyword evidence="3 7" id="KW-0812">Transmembrane</keyword>
<evidence type="ECO:0000313" key="10">
    <source>
        <dbReference type="Proteomes" id="UP001327027"/>
    </source>
</evidence>
<feature type="transmembrane region" description="Helical" evidence="7">
    <location>
        <begin position="137"/>
        <end position="159"/>
    </location>
</feature>
<comment type="subcellular location">
    <subcellularLocation>
        <location evidence="1">Membrane</location>
        <topology evidence="1">Multi-pass membrane protein</topology>
    </subcellularLocation>
</comment>
<protein>
    <submittedName>
        <fullName evidence="9">Cation:proton antiporter</fullName>
    </submittedName>
</protein>
<dbReference type="RefSeq" id="WP_324180763.1">
    <property type="nucleotide sequence ID" value="NZ_BAABAW010000006.1"/>
</dbReference>
<feature type="transmembrane region" description="Helical" evidence="7">
    <location>
        <begin position="77"/>
        <end position="94"/>
    </location>
</feature>
<evidence type="ECO:0000256" key="2">
    <source>
        <dbReference type="ARBA" id="ARBA00022448"/>
    </source>
</evidence>
<feature type="transmembrane region" description="Helical" evidence="7">
    <location>
        <begin position="106"/>
        <end position="125"/>
    </location>
</feature>
<evidence type="ECO:0000256" key="5">
    <source>
        <dbReference type="ARBA" id="ARBA00023065"/>
    </source>
</evidence>
<keyword evidence="4 7" id="KW-1133">Transmembrane helix</keyword>
<evidence type="ECO:0000256" key="1">
    <source>
        <dbReference type="ARBA" id="ARBA00004141"/>
    </source>
</evidence>
<name>A0ABU5ZXY1_9FLAO</name>
<gene>
    <name evidence="9" type="ORF">U6A24_14760</name>
</gene>
<accession>A0ABU5ZXY1</accession>
<keyword evidence="6 7" id="KW-0472">Membrane</keyword>
<comment type="caution">
    <text evidence="9">The sequence shown here is derived from an EMBL/GenBank/DDBJ whole genome shotgun (WGS) entry which is preliminary data.</text>
</comment>
<dbReference type="InterPro" id="IPR006153">
    <property type="entry name" value="Cation/H_exchanger_TM"/>
</dbReference>
<evidence type="ECO:0000256" key="6">
    <source>
        <dbReference type="ARBA" id="ARBA00023136"/>
    </source>
</evidence>
<feature type="transmembrane region" description="Helical" evidence="7">
    <location>
        <begin position="42"/>
        <end position="65"/>
    </location>
</feature>
<proteinExistence type="predicted"/>
<keyword evidence="5" id="KW-0406">Ion transport</keyword>
<dbReference type="Gene3D" id="1.20.1530.20">
    <property type="match status" value="1"/>
</dbReference>
<dbReference type="InterPro" id="IPR038770">
    <property type="entry name" value="Na+/solute_symporter_sf"/>
</dbReference>
<keyword evidence="10" id="KW-1185">Reference proteome</keyword>
<feature type="domain" description="Cation/H+ exchanger transmembrane" evidence="8">
    <location>
        <begin position="27"/>
        <end position="171"/>
    </location>
</feature>
<evidence type="ECO:0000313" key="9">
    <source>
        <dbReference type="EMBL" id="MEB3346737.1"/>
    </source>
</evidence>
<dbReference type="Proteomes" id="UP001327027">
    <property type="component" value="Unassembled WGS sequence"/>
</dbReference>
<sequence length="182" mass="19599">MHYIDENHILLFLLQVLVLLGAARTLSALCEAIKIPALAGEILAGILLGPTLFGRLFPSLHAWFFPLDKTQWTMLDTASWLGVFFLLLSSGFHVNVGHALRKGRAAILIGIVGVLVPFAIGYPVFRTLDAMYWGDKATPLSFALFLSVAGSITAISVVARALGDLKISKTSEGSSCTSSMCY</sequence>
<evidence type="ECO:0000259" key="8">
    <source>
        <dbReference type="Pfam" id="PF00999"/>
    </source>
</evidence>
<dbReference type="PANTHER" id="PTHR32468:SF0">
    <property type="entry name" value="K(+)_H(+) ANTIPORTER 1"/>
    <property type="match status" value="1"/>
</dbReference>
<organism evidence="9 10">
    <name type="scientific">Aquimarina gracilis</name>
    <dbReference type="NCBI Taxonomy" id="874422"/>
    <lineage>
        <taxon>Bacteria</taxon>
        <taxon>Pseudomonadati</taxon>
        <taxon>Bacteroidota</taxon>
        <taxon>Flavobacteriia</taxon>
        <taxon>Flavobacteriales</taxon>
        <taxon>Flavobacteriaceae</taxon>
        <taxon>Aquimarina</taxon>
    </lineage>
</organism>
<evidence type="ECO:0000256" key="7">
    <source>
        <dbReference type="SAM" id="Phobius"/>
    </source>
</evidence>
<dbReference type="InterPro" id="IPR050794">
    <property type="entry name" value="CPA2_transporter"/>
</dbReference>
<evidence type="ECO:0000256" key="3">
    <source>
        <dbReference type="ARBA" id="ARBA00022692"/>
    </source>
</evidence>
<reference evidence="9 10" key="1">
    <citation type="journal article" date="2013" name="Int. J. Syst. Evol. Microbiol.">
        <title>Aquimarina gracilis sp. nov., isolated from the gut microflora of a mussel, Mytilus coruscus, and emended description of Aquimarina spongiae.</title>
        <authorList>
            <person name="Park S.C."/>
            <person name="Choe H.N."/>
            <person name="Baik K.S."/>
            <person name="Seong C.N."/>
        </authorList>
    </citation>
    <scope>NUCLEOTIDE SEQUENCE [LARGE SCALE GENOMIC DNA]</scope>
    <source>
        <strain evidence="9 10">PSC32</strain>
    </source>
</reference>
<evidence type="ECO:0000256" key="4">
    <source>
        <dbReference type="ARBA" id="ARBA00022989"/>
    </source>
</evidence>
<dbReference type="EMBL" id="JAYKLX010000006">
    <property type="protein sequence ID" value="MEB3346737.1"/>
    <property type="molecule type" value="Genomic_DNA"/>
</dbReference>